<dbReference type="EMBL" id="WNYA01042257">
    <property type="protein sequence ID" value="KAG8536508.1"/>
    <property type="molecule type" value="Genomic_DNA"/>
</dbReference>
<keyword evidence="1" id="KW-1133">Transmembrane helix</keyword>
<reference evidence="2" key="1">
    <citation type="thesis" date="2020" institute="ProQuest LLC" country="789 East Eisenhower Parkway, Ann Arbor, MI, USA">
        <title>Comparative Genomics and Chromosome Evolution.</title>
        <authorList>
            <person name="Mudd A.B."/>
        </authorList>
    </citation>
    <scope>NUCLEOTIDE SEQUENCE</scope>
    <source>
        <strain evidence="2">237g6f4</strain>
        <tissue evidence="2">Blood</tissue>
    </source>
</reference>
<evidence type="ECO:0000313" key="3">
    <source>
        <dbReference type="Proteomes" id="UP000824782"/>
    </source>
</evidence>
<keyword evidence="1" id="KW-0472">Membrane</keyword>
<comment type="caution">
    <text evidence="2">The sequence shown here is derived from an EMBL/GenBank/DDBJ whole genome shotgun (WGS) entry which is preliminary data.</text>
</comment>
<dbReference type="Proteomes" id="UP000824782">
    <property type="component" value="Unassembled WGS sequence"/>
</dbReference>
<name>A0AAV6YK91_ENGPU</name>
<organism evidence="2 3">
    <name type="scientific">Engystomops pustulosus</name>
    <name type="common">Tungara frog</name>
    <name type="synonym">Physalaemus pustulosus</name>
    <dbReference type="NCBI Taxonomy" id="76066"/>
    <lineage>
        <taxon>Eukaryota</taxon>
        <taxon>Metazoa</taxon>
        <taxon>Chordata</taxon>
        <taxon>Craniata</taxon>
        <taxon>Vertebrata</taxon>
        <taxon>Euteleostomi</taxon>
        <taxon>Amphibia</taxon>
        <taxon>Batrachia</taxon>
        <taxon>Anura</taxon>
        <taxon>Neobatrachia</taxon>
        <taxon>Hyloidea</taxon>
        <taxon>Leptodactylidae</taxon>
        <taxon>Leiuperinae</taxon>
        <taxon>Engystomops</taxon>
    </lineage>
</organism>
<keyword evidence="3" id="KW-1185">Reference proteome</keyword>
<accession>A0AAV6YK91</accession>
<dbReference type="AlphaFoldDB" id="A0AAV6YK91"/>
<evidence type="ECO:0000313" key="2">
    <source>
        <dbReference type="EMBL" id="KAG8536508.1"/>
    </source>
</evidence>
<keyword evidence="1" id="KW-0812">Transmembrane</keyword>
<protein>
    <submittedName>
        <fullName evidence="2">Uncharacterized protein</fullName>
    </submittedName>
</protein>
<feature type="transmembrane region" description="Helical" evidence="1">
    <location>
        <begin position="53"/>
        <end position="71"/>
    </location>
</feature>
<sequence length="115" mass="12482">MRVLAAGGLVGSLVRSSPDMDVLDYCGHLLLLFGASNTHQVTKVSDTYRGRGAFSPLLYIVSLMGVYIYFLSPVWSRSFGFLSFSGKTKCLVLGREDFMLELAVITGGLHTSPLS</sequence>
<evidence type="ECO:0000256" key="1">
    <source>
        <dbReference type="SAM" id="Phobius"/>
    </source>
</evidence>
<gene>
    <name evidence="2" type="ORF">GDO81_026214</name>
</gene>
<proteinExistence type="predicted"/>